<dbReference type="InterPro" id="IPR000835">
    <property type="entry name" value="HTH_MarR-typ"/>
</dbReference>
<evidence type="ECO:0000256" key="3">
    <source>
        <dbReference type="ARBA" id="ARBA00023163"/>
    </source>
</evidence>
<keyword evidence="3" id="KW-0804">Transcription</keyword>
<evidence type="ECO:0000313" key="6">
    <source>
        <dbReference type="Proteomes" id="UP001227126"/>
    </source>
</evidence>
<reference evidence="5 6" key="1">
    <citation type="submission" date="2023-05" db="EMBL/GenBank/DDBJ databases">
        <title>Sedimentitalea sp. nov. JM2-8.</title>
        <authorList>
            <person name="Huang J."/>
        </authorList>
    </citation>
    <scope>NUCLEOTIDE SEQUENCE [LARGE SCALE GENOMIC DNA]</scope>
    <source>
        <strain evidence="5 6">JM2-8</strain>
    </source>
</reference>
<dbReference type="InterPro" id="IPR036388">
    <property type="entry name" value="WH-like_DNA-bd_sf"/>
</dbReference>
<accession>A0ABT7FBD4</accession>
<dbReference type="PROSITE" id="PS01117">
    <property type="entry name" value="HTH_MARR_1"/>
    <property type="match status" value="1"/>
</dbReference>
<dbReference type="SUPFAM" id="SSF46785">
    <property type="entry name" value="Winged helix' DNA-binding domain"/>
    <property type="match status" value="1"/>
</dbReference>
<dbReference type="InterPro" id="IPR036390">
    <property type="entry name" value="WH_DNA-bd_sf"/>
</dbReference>
<dbReference type="PRINTS" id="PR00598">
    <property type="entry name" value="HTHMARR"/>
</dbReference>
<dbReference type="PANTHER" id="PTHR42756">
    <property type="entry name" value="TRANSCRIPTIONAL REGULATOR, MARR"/>
    <property type="match status" value="1"/>
</dbReference>
<organism evidence="5 6">
    <name type="scientific">Sedimentitalea xiamensis</name>
    <dbReference type="NCBI Taxonomy" id="3050037"/>
    <lineage>
        <taxon>Bacteria</taxon>
        <taxon>Pseudomonadati</taxon>
        <taxon>Pseudomonadota</taxon>
        <taxon>Alphaproteobacteria</taxon>
        <taxon>Rhodobacterales</taxon>
        <taxon>Paracoccaceae</taxon>
        <taxon>Sedimentitalea</taxon>
    </lineage>
</organism>
<proteinExistence type="predicted"/>
<dbReference type="PANTHER" id="PTHR42756:SF1">
    <property type="entry name" value="TRANSCRIPTIONAL REPRESSOR OF EMRAB OPERON"/>
    <property type="match status" value="1"/>
</dbReference>
<gene>
    <name evidence="5" type="ORF">QO034_03495</name>
</gene>
<dbReference type="Gene3D" id="1.10.10.10">
    <property type="entry name" value="Winged helix-like DNA-binding domain superfamily/Winged helix DNA-binding domain"/>
    <property type="match status" value="1"/>
</dbReference>
<dbReference type="Pfam" id="PF01047">
    <property type="entry name" value="MarR"/>
    <property type="match status" value="1"/>
</dbReference>
<evidence type="ECO:0000313" key="5">
    <source>
        <dbReference type="EMBL" id="MDK3072164.1"/>
    </source>
</evidence>
<evidence type="ECO:0000256" key="2">
    <source>
        <dbReference type="ARBA" id="ARBA00023125"/>
    </source>
</evidence>
<name>A0ABT7FBD4_9RHOB</name>
<dbReference type="RefSeq" id="WP_284484109.1">
    <property type="nucleotide sequence ID" value="NZ_JASNJE010000003.1"/>
</dbReference>
<keyword evidence="6" id="KW-1185">Reference proteome</keyword>
<dbReference type="EMBL" id="JASNJE010000003">
    <property type="protein sequence ID" value="MDK3072164.1"/>
    <property type="molecule type" value="Genomic_DNA"/>
</dbReference>
<feature type="domain" description="HTH marR-type" evidence="4">
    <location>
        <begin position="6"/>
        <end position="138"/>
    </location>
</feature>
<keyword evidence="2" id="KW-0238">DNA-binding</keyword>
<evidence type="ECO:0000259" key="4">
    <source>
        <dbReference type="PROSITE" id="PS50995"/>
    </source>
</evidence>
<dbReference type="InterPro" id="IPR023187">
    <property type="entry name" value="Tscrpt_reg_MarR-type_CS"/>
</dbReference>
<sequence>MSFAKDRSAGYLVNHLARLFARGLSARIRPLGLTTGSFPALLELWEKDGLTQKQLVARLDIEQATMANTLARMERDGLIRRERDETDGRVQRIWLTDHARGLRGPATKAAMAENAEALAALTDSERAAFIDLMRRILAFRQGRPPGP</sequence>
<keyword evidence="1" id="KW-0805">Transcription regulation</keyword>
<dbReference type="SMART" id="SM00347">
    <property type="entry name" value="HTH_MARR"/>
    <property type="match status" value="1"/>
</dbReference>
<evidence type="ECO:0000256" key="1">
    <source>
        <dbReference type="ARBA" id="ARBA00023015"/>
    </source>
</evidence>
<dbReference type="Proteomes" id="UP001227126">
    <property type="component" value="Unassembled WGS sequence"/>
</dbReference>
<dbReference type="PROSITE" id="PS50995">
    <property type="entry name" value="HTH_MARR_2"/>
    <property type="match status" value="1"/>
</dbReference>
<protein>
    <submittedName>
        <fullName evidence="5">MarR family transcriptional regulator</fullName>
    </submittedName>
</protein>
<comment type="caution">
    <text evidence="5">The sequence shown here is derived from an EMBL/GenBank/DDBJ whole genome shotgun (WGS) entry which is preliminary data.</text>
</comment>